<dbReference type="HOGENOM" id="CLU_881012_0_0_1"/>
<dbReference type="InterPro" id="IPR011009">
    <property type="entry name" value="Kinase-like_dom_sf"/>
</dbReference>
<reference evidence="7" key="2">
    <citation type="submission" date="2013-04" db="UniProtKB">
        <authorList>
            <consortium name="EnsemblPlants"/>
        </authorList>
    </citation>
    <scope>IDENTIFICATION</scope>
</reference>
<dbReference type="Gramene" id="OB06G26810.1">
    <property type="protein sequence ID" value="OB06G26810.1"/>
    <property type="gene ID" value="OB06G26810"/>
</dbReference>
<feature type="domain" description="Serine-threonine/tyrosine-protein kinase catalytic" evidence="6">
    <location>
        <begin position="2"/>
        <end position="100"/>
    </location>
</feature>
<evidence type="ECO:0000256" key="3">
    <source>
        <dbReference type="ARBA" id="ARBA00022729"/>
    </source>
</evidence>
<sequence length="316" mass="36127">MVYKGVLKDKRAVAVKKLSDINQGEEQFMHELSVIGRIYHMNLVRVWGFCYDDQHRIWVSEYIYAENGSLDEILFASQGSQALLEWKQRINIALRVAKGIPAAVEWTSALRPARVSSCPARRECDGPRDGGGAGGEENFYYIYYRCSLIKFDKIRSVGFKTINDSPSFKGNEVKCCRMSNLLFAIKFSQNYYRLQTRRSTKRDPVMGTRQLKQVKYAKEYRRTGEVMQLSGTKLVTVNINLYRWYHMIPVGIVGVSETMRRMEASAVGGRRWHMKTVERNSSVGAIVPKANSIIHHLHWRIGGDDASIVMHSSDDA</sequence>
<keyword evidence="3" id="KW-0732">Signal</keyword>
<evidence type="ECO:0000259" key="6">
    <source>
        <dbReference type="Pfam" id="PF07714"/>
    </source>
</evidence>
<dbReference type="EnsemblPlants" id="OB06G26810.1">
    <property type="protein sequence ID" value="OB06G26810.1"/>
    <property type="gene ID" value="OB06G26810"/>
</dbReference>
<dbReference type="Gene3D" id="1.10.510.10">
    <property type="entry name" value="Transferase(Phosphotransferase) domain 1"/>
    <property type="match status" value="1"/>
</dbReference>
<evidence type="ECO:0000256" key="2">
    <source>
        <dbReference type="ARBA" id="ARBA00022692"/>
    </source>
</evidence>
<evidence type="ECO:0000313" key="7">
    <source>
        <dbReference type="EnsemblPlants" id="OB06G26810.1"/>
    </source>
</evidence>
<accession>J3MF87</accession>
<dbReference type="Proteomes" id="UP000006038">
    <property type="component" value="Chromosome 6"/>
</dbReference>
<dbReference type="GO" id="GO:0004672">
    <property type="term" value="F:protein kinase activity"/>
    <property type="evidence" value="ECO:0007669"/>
    <property type="project" value="InterPro"/>
</dbReference>
<keyword evidence="5" id="KW-0472">Membrane</keyword>
<comment type="subcellular location">
    <subcellularLocation>
        <location evidence="1">Membrane</location>
        <topology evidence="1">Single-pass membrane protein</topology>
    </subcellularLocation>
</comment>
<dbReference type="PANTHER" id="PTHR47974:SF33">
    <property type="entry name" value="PROTEIN KINASE DOMAIN-CONTAINING PROTEIN"/>
    <property type="match status" value="1"/>
</dbReference>
<name>J3MF87_ORYBR</name>
<dbReference type="Pfam" id="PF07714">
    <property type="entry name" value="PK_Tyr_Ser-Thr"/>
    <property type="match status" value="1"/>
</dbReference>
<evidence type="ECO:0000313" key="8">
    <source>
        <dbReference type="Proteomes" id="UP000006038"/>
    </source>
</evidence>
<organism evidence="7">
    <name type="scientific">Oryza brachyantha</name>
    <name type="common">malo sina</name>
    <dbReference type="NCBI Taxonomy" id="4533"/>
    <lineage>
        <taxon>Eukaryota</taxon>
        <taxon>Viridiplantae</taxon>
        <taxon>Streptophyta</taxon>
        <taxon>Embryophyta</taxon>
        <taxon>Tracheophyta</taxon>
        <taxon>Spermatophyta</taxon>
        <taxon>Magnoliopsida</taxon>
        <taxon>Liliopsida</taxon>
        <taxon>Poales</taxon>
        <taxon>Poaceae</taxon>
        <taxon>BOP clade</taxon>
        <taxon>Oryzoideae</taxon>
        <taxon>Oryzeae</taxon>
        <taxon>Oryzinae</taxon>
        <taxon>Oryza</taxon>
    </lineage>
</organism>
<dbReference type="GO" id="GO:0016020">
    <property type="term" value="C:membrane"/>
    <property type="evidence" value="ECO:0007669"/>
    <property type="project" value="UniProtKB-SubCell"/>
</dbReference>
<reference evidence="7" key="1">
    <citation type="journal article" date="2013" name="Nat. Commun.">
        <title>Whole-genome sequencing of Oryza brachyantha reveals mechanisms underlying Oryza genome evolution.</title>
        <authorList>
            <person name="Chen J."/>
            <person name="Huang Q."/>
            <person name="Gao D."/>
            <person name="Wang J."/>
            <person name="Lang Y."/>
            <person name="Liu T."/>
            <person name="Li B."/>
            <person name="Bai Z."/>
            <person name="Luis Goicoechea J."/>
            <person name="Liang C."/>
            <person name="Chen C."/>
            <person name="Zhang W."/>
            <person name="Sun S."/>
            <person name="Liao Y."/>
            <person name="Zhang X."/>
            <person name="Yang L."/>
            <person name="Song C."/>
            <person name="Wang M."/>
            <person name="Shi J."/>
            <person name="Liu G."/>
            <person name="Liu J."/>
            <person name="Zhou H."/>
            <person name="Zhou W."/>
            <person name="Yu Q."/>
            <person name="An N."/>
            <person name="Chen Y."/>
            <person name="Cai Q."/>
            <person name="Wang B."/>
            <person name="Liu B."/>
            <person name="Min J."/>
            <person name="Huang Y."/>
            <person name="Wu H."/>
            <person name="Li Z."/>
            <person name="Zhang Y."/>
            <person name="Yin Y."/>
            <person name="Song W."/>
            <person name="Jiang J."/>
            <person name="Jackson S.A."/>
            <person name="Wing R.A."/>
            <person name="Wang J."/>
            <person name="Chen M."/>
        </authorList>
    </citation>
    <scope>NUCLEOTIDE SEQUENCE [LARGE SCALE GENOMIC DNA]</scope>
    <source>
        <strain evidence="7">cv. IRGC 101232</strain>
    </source>
</reference>
<dbReference type="SUPFAM" id="SSF56112">
    <property type="entry name" value="Protein kinase-like (PK-like)"/>
    <property type="match status" value="1"/>
</dbReference>
<protein>
    <recommendedName>
        <fullName evidence="6">Serine-threonine/tyrosine-protein kinase catalytic domain-containing protein</fullName>
    </recommendedName>
</protein>
<keyword evidence="2" id="KW-0812">Transmembrane</keyword>
<proteinExistence type="predicted"/>
<dbReference type="PANTHER" id="PTHR47974">
    <property type="entry name" value="OS07G0415500 PROTEIN"/>
    <property type="match status" value="1"/>
</dbReference>
<evidence type="ECO:0000256" key="1">
    <source>
        <dbReference type="ARBA" id="ARBA00004167"/>
    </source>
</evidence>
<evidence type="ECO:0000256" key="4">
    <source>
        <dbReference type="ARBA" id="ARBA00022989"/>
    </source>
</evidence>
<dbReference type="InterPro" id="IPR001245">
    <property type="entry name" value="Ser-Thr/Tyr_kinase_cat_dom"/>
</dbReference>
<keyword evidence="4" id="KW-1133">Transmembrane helix</keyword>
<dbReference type="AlphaFoldDB" id="J3MF87"/>
<dbReference type="eggNOG" id="ENOG502QRH4">
    <property type="taxonomic scope" value="Eukaryota"/>
</dbReference>
<keyword evidence="8" id="KW-1185">Reference proteome</keyword>
<evidence type="ECO:0000256" key="5">
    <source>
        <dbReference type="ARBA" id="ARBA00023136"/>
    </source>
</evidence>